<dbReference type="SUPFAM" id="SSF51905">
    <property type="entry name" value="FAD/NAD(P)-binding domain"/>
    <property type="match status" value="1"/>
</dbReference>
<evidence type="ECO:0000256" key="2">
    <source>
        <dbReference type="ARBA" id="ARBA00022827"/>
    </source>
</evidence>
<gene>
    <name evidence="5" type="ORF">FMOSSE_LOCUS9146</name>
</gene>
<dbReference type="Gene3D" id="3.50.50.60">
    <property type="entry name" value="FAD/NAD(P)-binding domain"/>
    <property type="match status" value="1"/>
</dbReference>
<keyword evidence="6" id="KW-1185">Reference proteome</keyword>
<evidence type="ECO:0000256" key="3">
    <source>
        <dbReference type="ARBA" id="ARBA00023002"/>
    </source>
</evidence>
<keyword evidence="4" id="KW-0503">Monooxygenase</keyword>
<dbReference type="PRINTS" id="PR00420">
    <property type="entry name" value="RNGMNOXGNASE"/>
</dbReference>
<evidence type="ECO:0000256" key="4">
    <source>
        <dbReference type="ARBA" id="ARBA00023033"/>
    </source>
</evidence>
<organism evidence="5 6">
    <name type="scientific">Funneliformis mosseae</name>
    <name type="common">Endomycorrhizal fungus</name>
    <name type="synonym">Glomus mosseae</name>
    <dbReference type="NCBI Taxonomy" id="27381"/>
    <lineage>
        <taxon>Eukaryota</taxon>
        <taxon>Fungi</taxon>
        <taxon>Fungi incertae sedis</taxon>
        <taxon>Mucoromycota</taxon>
        <taxon>Glomeromycotina</taxon>
        <taxon>Glomeromycetes</taxon>
        <taxon>Glomerales</taxon>
        <taxon>Glomeraceae</taxon>
        <taxon>Funneliformis</taxon>
    </lineage>
</organism>
<dbReference type="Proteomes" id="UP000789375">
    <property type="component" value="Unassembled WGS sequence"/>
</dbReference>
<keyword evidence="3" id="KW-0560">Oxidoreductase</keyword>
<name>A0A9N9CIH9_FUNMO</name>
<dbReference type="AlphaFoldDB" id="A0A9N9CIH9"/>
<dbReference type="PANTHER" id="PTHR47178">
    <property type="entry name" value="MONOOXYGENASE, FAD-BINDING"/>
    <property type="match status" value="1"/>
</dbReference>
<keyword evidence="2" id="KW-0274">FAD</keyword>
<comment type="caution">
    <text evidence="5">The sequence shown here is derived from an EMBL/GenBank/DDBJ whole genome shotgun (WGS) entry which is preliminary data.</text>
</comment>
<proteinExistence type="predicted"/>
<protein>
    <submittedName>
        <fullName evidence="5">11415_t:CDS:1</fullName>
    </submittedName>
</protein>
<dbReference type="GO" id="GO:0004497">
    <property type="term" value="F:monooxygenase activity"/>
    <property type="evidence" value="ECO:0007669"/>
    <property type="project" value="UniProtKB-KW"/>
</dbReference>
<accession>A0A9N9CIH9</accession>
<reference evidence="5" key="1">
    <citation type="submission" date="2021-06" db="EMBL/GenBank/DDBJ databases">
        <authorList>
            <person name="Kallberg Y."/>
            <person name="Tangrot J."/>
            <person name="Rosling A."/>
        </authorList>
    </citation>
    <scope>NUCLEOTIDE SEQUENCE</scope>
    <source>
        <strain evidence="5">87-6 pot B 2015</strain>
    </source>
</reference>
<evidence type="ECO:0000313" key="6">
    <source>
        <dbReference type="Proteomes" id="UP000789375"/>
    </source>
</evidence>
<evidence type="ECO:0000313" key="5">
    <source>
        <dbReference type="EMBL" id="CAG8604883.1"/>
    </source>
</evidence>
<dbReference type="InterPro" id="IPR036188">
    <property type="entry name" value="FAD/NAD-bd_sf"/>
</dbReference>
<sequence>MRQGNVPTVIINRAGPGGLTLYHDLMKNKIKKEFNVKIFNVKLVLSRLKPSIAIINPIPNAEFHGITIADHLGNFMFKPPNKQVKEVYELSKITDEYCALIFYRDRLRNVLLEDVPVQWGELVLLNDPNDPEKYLFKTYNPFKRRNCEILTHCPLNLGKVVELHYLEKLAHAMSPVLGLGTNNAIEDAYVLSQALINYSSENYIFCIQEYEKEMLKRTSAYVLNSRSNALRISTPVGYFYLIIEIVILRL</sequence>
<dbReference type="EMBL" id="CAJVPP010002583">
    <property type="protein sequence ID" value="CAG8604883.1"/>
    <property type="molecule type" value="Genomic_DNA"/>
</dbReference>
<keyword evidence="1" id="KW-0285">Flavoprotein</keyword>
<evidence type="ECO:0000256" key="1">
    <source>
        <dbReference type="ARBA" id="ARBA00022630"/>
    </source>
</evidence>
<dbReference type="PANTHER" id="PTHR47178:SF6">
    <property type="entry name" value="FAD-BINDING DOMAIN-CONTAINING PROTEIN"/>
    <property type="match status" value="1"/>
</dbReference>